<dbReference type="Pfam" id="PF14015">
    <property type="entry name" value="DUF4231"/>
    <property type="match status" value="1"/>
</dbReference>
<keyword evidence="2" id="KW-1133">Transmembrane helix</keyword>
<keyword evidence="2" id="KW-0472">Membrane</keyword>
<dbReference type="EMBL" id="BIFT01000001">
    <property type="protein sequence ID" value="GCE26343.1"/>
    <property type="molecule type" value="Genomic_DNA"/>
</dbReference>
<feature type="transmembrane region" description="Helical" evidence="2">
    <location>
        <begin position="148"/>
        <end position="167"/>
    </location>
</feature>
<keyword evidence="4" id="KW-1185">Reference proteome</keyword>
<organism evidence="3 4">
    <name type="scientific">Dictyobacter alpinus</name>
    <dbReference type="NCBI Taxonomy" id="2014873"/>
    <lineage>
        <taxon>Bacteria</taxon>
        <taxon>Bacillati</taxon>
        <taxon>Chloroflexota</taxon>
        <taxon>Ktedonobacteria</taxon>
        <taxon>Ktedonobacterales</taxon>
        <taxon>Dictyobacteraceae</taxon>
        <taxon>Dictyobacter</taxon>
    </lineage>
</organism>
<proteinExistence type="predicted"/>
<sequence length="272" mass="31708">MQLHNGSEYDYHQTRLLLERNWREKQLILNQERRMLGRWWLTALALVLLFAVGIAGANYLNSNWSFLSFLAGAGILAFLVGFISVGRMTLTSSWNHQTEIAGIKSQQKILEEVWLQSLETQQYHQFYQKIVVPSIIEDYRQQSKVNRVLHFISQLTVIITSLLVTGLTSGLDTKLGWQIPWAAPLLSFIVSLITAIMGFFKFRERSYHMQQTADYIEQEKTALELGIRHYKEYRNKPDEAFSEFAERVEQSREEQTKRQQQLEQSTDTKEVA</sequence>
<evidence type="ECO:0000313" key="4">
    <source>
        <dbReference type="Proteomes" id="UP000287171"/>
    </source>
</evidence>
<comment type="caution">
    <text evidence="3">The sequence shown here is derived from an EMBL/GenBank/DDBJ whole genome shotgun (WGS) entry which is preliminary data.</text>
</comment>
<feature type="region of interest" description="Disordered" evidence="1">
    <location>
        <begin position="243"/>
        <end position="272"/>
    </location>
</feature>
<feature type="compositionally biased region" description="Basic and acidic residues" evidence="1">
    <location>
        <begin position="243"/>
        <end position="257"/>
    </location>
</feature>
<feature type="transmembrane region" description="Helical" evidence="2">
    <location>
        <begin position="179"/>
        <end position="200"/>
    </location>
</feature>
<evidence type="ECO:0000256" key="1">
    <source>
        <dbReference type="SAM" id="MobiDB-lite"/>
    </source>
</evidence>
<name>A0A402B4R3_9CHLR</name>
<dbReference type="RefSeq" id="WP_218027445.1">
    <property type="nucleotide sequence ID" value="NZ_BIFT01000001.1"/>
</dbReference>
<accession>A0A402B4R3</accession>
<evidence type="ECO:0000256" key="2">
    <source>
        <dbReference type="SAM" id="Phobius"/>
    </source>
</evidence>
<keyword evidence="2" id="KW-0812">Transmembrane</keyword>
<dbReference type="NCBIfam" id="NF033634">
    <property type="entry name" value="SLATT_1"/>
    <property type="match status" value="1"/>
</dbReference>
<dbReference type="AlphaFoldDB" id="A0A402B4R3"/>
<evidence type="ECO:0000313" key="3">
    <source>
        <dbReference type="EMBL" id="GCE26343.1"/>
    </source>
</evidence>
<feature type="transmembrane region" description="Helical" evidence="2">
    <location>
        <begin position="66"/>
        <end position="85"/>
    </location>
</feature>
<dbReference type="InterPro" id="IPR025325">
    <property type="entry name" value="DUF4231"/>
</dbReference>
<gene>
    <name evidence="3" type="ORF">KDA_18270</name>
</gene>
<protein>
    <recommendedName>
        <fullName evidence="5">DUF4231 domain-containing protein</fullName>
    </recommendedName>
</protein>
<evidence type="ECO:0008006" key="5">
    <source>
        <dbReference type="Google" id="ProtNLM"/>
    </source>
</evidence>
<reference evidence="4" key="1">
    <citation type="submission" date="2018-12" db="EMBL/GenBank/DDBJ databases">
        <title>Tengunoibacter tsumagoiensis gen. nov., sp. nov., Dictyobacter kobayashii sp. nov., D. alpinus sp. nov., and D. joshuensis sp. nov. and description of Dictyobacteraceae fam. nov. within the order Ktedonobacterales isolated from Tengu-no-mugimeshi.</title>
        <authorList>
            <person name="Wang C.M."/>
            <person name="Zheng Y."/>
            <person name="Sakai Y."/>
            <person name="Toyoda A."/>
            <person name="Minakuchi Y."/>
            <person name="Abe K."/>
            <person name="Yokota A."/>
            <person name="Yabe S."/>
        </authorList>
    </citation>
    <scope>NUCLEOTIDE SEQUENCE [LARGE SCALE GENOMIC DNA]</scope>
    <source>
        <strain evidence="4">Uno16</strain>
    </source>
</reference>
<dbReference type="Proteomes" id="UP000287171">
    <property type="component" value="Unassembled WGS sequence"/>
</dbReference>
<feature type="transmembrane region" description="Helical" evidence="2">
    <location>
        <begin position="39"/>
        <end position="60"/>
    </location>
</feature>